<dbReference type="EMBL" id="CP053892">
    <property type="protein sequence ID" value="QKG25579.1"/>
    <property type="molecule type" value="Genomic_DNA"/>
</dbReference>
<organism evidence="2 3">
    <name type="scientific">Actinomadura verrucosospora</name>
    <dbReference type="NCBI Taxonomy" id="46165"/>
    <lineage>
        <taxon>Bacteria</taxon>
        <taxon>Bacillati</taxon>
        <taxon>Actinomycetota</taxon>
        <taxon>Actinomycetes</taxon>
        <taxon>Streptosporangiales</taxon>
        <taxon>Thermomonosporaceae</taxon>
        <taxon>Actinomadura</taxon>
    </lineage>
</organism>
<name>A0A7D3VYT6_ACTVE</name>
<evidence type="ECO:0000313" key="2">
    <source>
        <dbReference type="EMBL" id="QKG25579.1"/>
    </source>
</evidence>
<dbReference type="Proteomes" id="UP000501240">
    <property type="component" value="Chromosome"/>
</dbReference>
<dbReference type="Pfam" id="PF19054">
    <property type="entry name" value="DUF5753"/>
    <property type="match status" value="1"/>
</dbReference>
<reference evidence="2 3" key="1">
    <citation type="submission" date="2020-05" db="EMBL/GenBank/DDBJ databases">
        <title>Actinomadura verrucosospora NRRL-B18236 (PFL_A860) Genome sequencing and assembly.</title>
        <authorList>
            <person name="Samborskyy M."/>
        </authorList>
    </citation>
    <scope>NUCLEOTIDE SEQUENCE [LARGE SCALE GENOMIC DNA]</scope>
    <source>
        <strain evidence="2 3">NRRL:B18236</strain>
    </source>
</reference>
<dbReference type="InterPro" id="IPR043917">
    <property type="entry name" value="DUF5753"/>
</dbReference>
<evidence type="ECO:0000313" key="3">
    <source>
        <dbReference type="Proteomes" id="UP000501240"/>
    </source>
</evidence>
<sequence length="225" mass="26074">MLEAYGVTGTQFEVLLTLCREARKRGWWHQYSGSIPEWFEVYVGLEEEAEEILTYENELIPGLLQSERYVRSLLYADLKTPTEEEIERSTALRLKRQERLLKADAPKIWAVVNEGALHRQVGGAEVMREQLHQLIEISRHNHMNVVVLPYRAGAHPAMDGPCNLLRFPDPRDPDVVYVQYRRGSLYLENPSDVEEYVDLFDHLRSRALGPDESRALIRRVAEEMA</sequence>
<gene>
    <name evidence="2" type="ORF">ACTIVE_7231</name>
</gene>
<accession>A0A7D3VYT6</accession>
<proteinExistence type="predicted"/>
<evidence type="ECO:0000259" key="1">
    <source>
        <dbReference type="Pfam" id="PF19054"/>
    </source>
</evidence>
<dbReference type="AlphaFoldDB" id="A0A7D3VYT6"/>
<protein>
    <submittedName>
        <fullName evidence="2">XRE family transcriptional regulator</fullName>
    </submittedName>
</protein>
<keyword evidence="3" id="KW-1185">Reference proteome</keyword>
<feature type="domain" description="DUF5753" evidence="1">
    <location>
        <begin position="40"/>
        <end position="219"/>
    </location>
</feature>